<keyword evidence="2 4" id="KW-0378">Hydrolase</keyword>
<evidence type="ECO:0000256" key="1">
    <source>
        <dbReference type="ARBA" id="ARBA00006096"/>
    </source>
</evidence>
<dbReference type="Gene3D" id="3.40.710.10">
    <property type="entry name" value="DD-peptidase/beta-lactamase superfamily"/>
    <property type="match status" value="1"/>
</dbReference>
<evidence type="ECO:0000313" key="4">
    <source>
        <dbReference type="EMBL" id="XCB23135.1"/>
    </source>
</evidence>
<keyword evidence="4" id="KW-0645">Protease</keyword>
<dbReference type="EMBL" id="CP132938">
    <property type="protein sequence ID" value="XCB23135.1"/>
    <property type="molecule type" value="Genomic_DNA"/>
</dbReference>
<reference evidence="4" key="2">
    <citation type="journal article" date="2024" name="Environ. Microbiol.">
        <title>Genome analysis and description of Tunturibacter gen. nov. expands the diversity of Terriglobia in tundra soils.</title>
        <authorList>
            <person name="Messyasz A."/>
            <person name="Mannisto M.K."/>
            <person name="Kerkhof L.J."/>
            <person name="Haggblom M.M."/>
        </authorList>
    </citation>
    <scope>NUCLEOTIDE SEQUENCE</scope>
    <source>
        <strain evidence="4">M8UP39</strain>
    </source>
</reference>
<dbReference type="EC" id="3.4.16.4" evidence="4"/>
<dbReference type="NCBIfam" id="TIGR00666">
    <property type="entry name" value="PBP4"/>
    <property type="match status" value="2"/>
</dbReference>
<dbReference type="KEGG" id="tgi:RBB81_04215"/>
<organism evidence="4">
    <name type="scientific">Tunturiibacter gelidiferens</name>
    <dbReference type="NCBI Taxonomy" id="3069689"/>
    <lineage>
        <taxon>Bacteria</taxon>
        <taxon>Pseudomonadati</taxon>
        <taxon>Acidobacteriota</taxon>
        <taxon>Terriglobia</taxon>
        <taxon>Terriglobales</taxon>
        <taxon>Acidobacteriaceae</taxon>
        <taxon>Tunturiibacter</taxon>
    </lineage>
</organism>
<dbReference type="PANTHER" id="PTHR30023">
    <property type="entry name" value="D-ALANYL-D-ALANINE CARBOXYPEPTIDASE"/>
    <property type="match status" value="1"/>
</dbReference>
<keyword evidence="3" id="KW-0732">Signal</keyword>
<dbReference type="InterPro" id="IPR000667">
    <property type="entry name" value="Peptidase_S13"/>
</dbReference>
<feature type="signal peptide" evidence="3">
    <location>
        <begin position="1"/>
        <end position="24"/>
    </location>
</feature>
<dbReference type="SUPFAM" id="SSF56601">
    <property type="entry name" value="beta-lactamase/transpeptidase-like"/>
    <property type="match status" value="1"/>
</dbReference>
<dbReference type="GO" id="GO:0000270">
    <property type="term" value="P:peptidoglycan metabolic process"/>
    <property type="evidence" value="ECO:0007669"/>
    <property type="project" value="TreeGrafter"/>
</dbReference>
<gene>
    <name evidence="4" type="primary">dacB</name>
    <name evidence="4" type="ORF">RBB81_04215</name>
</gene>
<dbReference type="PANTHER" id="PTHR30023:SF0">
    <property type="entry name" value="PENICILLIN-SENSITIVE CARBOXYPEPTIDASE A"/>
    <property type="match status" value="1"/>
</dbReference>
<name>A0AAU7Z3Q0_9BACT</name>
<sequence length="562" mass="58651">MMRLSGWGPCCLLGVAVCAQTLLAQTQGVGCDASVVLKAGRSGPCTSLAQAIAGLLEEPVVARDHWGIAVVGIDGAPIYALNDGQLFQPASNAKLFTTAAAMALLGAKATYQTKVLAQGVFDDGGKLTGHLMLVGNGDANLSGRVLPYVAPVPGERAAAEDSGFAPLRYLEEMADQVAATGLKSVQGDVIGDDTVFPWEPYAQDWAIDDAVWGYGAPVSALSVNDNQIKVTITPGDAVGAPASVVFDPAMTYYTLDVAVTTGAVKSGSTVQMERAPGSKVLRIYGAIGLHGQPDVEEIAIEDPAQYAALALKGMLEARGVRVTGEARARHRVLMDTESFWKESGAIEDAATKEGSPQQRIEPADDAAFGVAVTGEERTLASHVSPALAEDVVVTNKTSQNLHAELLLRQLGLARGRDGTIAQGARVVRQFLVSAGIDKDDFIFLDGSGLSGHDLVTPRAIARLLQYASGQTWFTGWKSSLPVGGVDGSLEGRFAKAPLKGKVFAKTGTLGEARALSGYVECASGRTVIFSIMVGNHLPQTHADRDVMDKIVAAIAAAIAAEN</sequence>
<dbReference type="RefSeq" id="WP_353072825.1">
    <property type="nucleotide sequence ID" value="NZ_CP132938.1"/>
</dbReference>
<dbReference type="InterPro" id="IPR012338">
    <property type="entry name" value="Beta-lactam/transpept-like"/>
</dbReference>
<dbReference type="GO" id="GO:0006508">
    <property type="term" value="P:proteolysis"/>
    <property type="evidence" value="ECO:0007669"/>
    <property type="project" value="InterPro"/>
</dbReference>
<dbReference type="AlphaFoldDB" id="A0AAU7Z3Q0"/>
<reference evidence="4" key="1">
    <citation type="submission" date="2023-08" db="EMBL/GenBank/DDBJ databases">
        <authorList>
            <person name="Messyasz A."/>
            <person name="Mannisto M.K."/>
            <person name="Kerkhof L.J."/>
            <person name="Haggblom M."/>
        </authorList>
    </citation>
    <scope>NUCLEOTIDE SEQUENCE</scope>
    <source>
        <strain evidence="4">M8UP39</strain>
    </source>
</reference>
<dbReference type="GO" id="GO:0009002">
    <property type="term" value="F:serine-type D-Ala-D-Ala carboxypeptidase activity"/>
    <property type="evidence" value="ECO:0007669"/>
    <property type="project" value="UniProtKB-EC"/>
</dbReference>
<comment type="similarity">
    <text evidence="1">Belongs to the peptidase S13 family.</text>
</comment>
<evidence type="ECO:0000256" key="3">
    <source>
        <dbReference type="SAM" id="SignalP"/>
    </source>
</evidence>
<accession>A0AAU7Z3Q0</accession>
<keyword evidence="4" id="KW-0121">Carboxypeptidase</keyword>
<feature type="chain" id="PRO_5043638899" evidence="3">
    <location>
        <begin position="25"/>
        <end position="562"/>
    </location>
</feature>
<evidence type="ECO:0000256" key="2">
    <source>
        <dbReference type="ARBA" id="ARBA00022801"/>
    </source>
</evidence>
<dbReference type="Gene3D" id="3.50.80.20">
    <property type="entry name" value="D-Ala-D-Ala carboxypeptidase C, peptidase S13"/>
    <property type="match status" value="1"/>
</dbReference>
<proteinExistence type="inferred from homology"/>
<dbReference type="Pfam" id="PF02113">
    <property type="entry name" value="Peptidase_S13"/>
    <property type="match status" value="2"/>
</dbReference>
<protein>
    <submittedName>
        <fullName evidence="4">D-alanyl-D-alanine carboxypeptidase/D-alanyl-D-alanine-endopeptidase</fullName>
        <ecNumber evidence="4">3.4.16.4</ecNumber>
    </submittedName>
</protein>